<sequence length="787" mass="87461">MSESPAPFTELLAPAGSLEAFFAALEAGADAVYCGLKSFSARAKAKNFSFADLDAMTRYAHQQDRKLFVTLNTLVKQQELAELVDTLDAISAAGVDAVILQDLAVWRLARRYFPDLPLHASTQMTVHNSAGVKQLEAMGFERAVLARELTLAEIAQIRSQTSLQLEHFIHGALCFCFSGQCYFSSWLGGQSGNRGRCTQPCRRRYSYRNKPGYYFSPNDLSAIDLLPQLQQAGVCSFKIEGRMKSAEYVANVVAAYRQVLDAPPARRQQAIAEAREKLRDSFGRAPTKGFLSGAQPVDLATPARRGSTGRFLGEVSRAGGGKLSYHSKDVLRIGDRLRVQPRNDQVGKAFTVRELWQGNRLVKQLPIGPQTVSTPFRDAFRPGDAVFKVSSQQAFSLSDAACRRRLQQAPLQRWPLDLRIALTAGQLQLQAELPDLHVESSFAVETFNATDQPLSAAVLQPLFAQTDQAPFALRQLWADNLPPVAIAPKQLKQIRRDFYQQLQQQLEQQQHEQRQQRRRQALDDGVAAAAAGAGGCDFTVMVRDAREIRLLENRAIDRVLVPLTAAVLHRPWQPSPRQQQRLVWDLPFVCFDSDWDRLQKSVHHLVSAGFRAFRLNNLSHFRLFRQYDGLRLEAGYRLFSLNRQAVQAWQELGASSAELYVEDDQANMAALLRHSALPLRALVYSSIDLITSRIRIAGVRGDAPLLSDRDEGYRVRQRAGLTVLSSETDFSLAGQLAGLRQLGCAGFIADLSHLGAFSDTGRRVLDALAQDRALPGTAPFNYQAGME</sequence>
<evidence type="ECO:0000259" key="1">
    <source>
        <dbReference type="Pfam" id="PF12392"/>
    </source>
</evidence>
<gene>
    <name evidence="2" type="ORF">SAMN05661003_11728</name>
</gene>
<dbReference type="InterPro" id="IPR051454">
    <property type="entry name" value="RNA/ubiquinone_mod_enzymes"/>
</dbReference>
<dbReference type="PANTHER" id="PTHR30217:SF10">
    <property type="entry name" value="23S RRNA 5-HYDROXYCYTIDINE C2501 SYNTHASE"/>
    <property type="match status" value="1"/>
</dbReference>
<dbReference type="InterPro" id="IPR001539">
    <property type="entry name" value="Peptidase_U32"/>
</dbReference>
<feature type="domain" description="Peptidase U32 collagenase" evidence="1">
    <location>
        <begin position="398"/>
        <end position="505"/>
    </location>
</feature>
<dbReference type="AlphaFoldDB" id="A0A1G7E3C9"/>
<reference evidence="3" key="1">
    <citation type="submission" date="2016-10" db="EMBL/GenBank/DDBJ databases">
        <authorList>
            <person name="Varghese N."/>
            <person name="Submissions S."/>
        </authorList>
    </citation>
    <scope>NUCLEOTIDE SEQUENCE [LARGE SCALE GENOMIC DNA]</scope>
    <source>
        <strain evidence="3">DSM 8987</strain>
    </source>
</reference>
<dbReference type="Pfam" id="PF01136">
    <property type="entry name" value="Peptidase_U32"/>
    <property type="match status" value="1"/>
</dbReference>
<dbReference type="GO" id="GO:0008233">
    <property type="term" value="F:peptidase activity"/>
    <property type="evidence" value="ECO:0007669"/>
    <property type="project" value="UniProtKB-KW"/>
</dbReference>
<proteinExistence type="predicted"/>
<evidence type="ECO:0000313" key="2">
    <source>
        <dbReference type="EMBL" id="SDE57966.1"/>
    </source>
</evidence>
<keyword evidence="2" id="KW-0378">Hydrolase</keyword>
<evidence type="ECO:0000313" key="3">
    <source>
        <dbReference type="Proteomes" id="UP000243205"/>
    </source>
</evidence>
<dbReference type="PANTHER" id="PTHR30217">
    <property type="entry name" value="PEPTIDASE U32 FAMILY"/>
    <property type="match status" value="1"/>
</dbReference>
<protein>
    <submittedName>
        <fullName evidence="2">Putative protease</fullName>
    </submittedName>
</protein>
<dbReference type="InterPro" id="IPR020988">
    <property type="entry name" value="Pept_U32_collagenase"/>
</dbReference>
<dbReference type="OrthoDB" id="9807498at2"/>
<keyword evidence="2" id="KW-0645">Protease</keyword>
<accession>A0A1G7E3C9</accession>
<organism evidence="2 3">
    <name type="scientific">Desulfuromonas thiophila</name>
    <dbReference type="NCBI Taxonomy" id="57664"/>
    <lineage>
        <taxon>Bacteria</taxon>
        <taxon>Pseudomonadati</taxon>
        <taxon>Thermodesulfobacteriota</taxon>
        <taxon>Desulfuromonadia</taxon>
        <taxon>Desulfuromonadales</taxon>
        <taxon>Desulfuromonadaceae</taxon>
        <taxon>Desulfuromonas</taxon>
    </lineage>
</organism>
<dbReference type="Pfam" id="PF12392">
    <property type="entry name" value="DUF3656"/>
    <property type="match status" value="1"/>
</dbReference>
<dbReference type="STRING" id="57664.SAMN05661003_11728"/>
<dbReference type="RefSeq" id="WP_092080001.1">
    <property type="nucleotide sequence ID" value="NZ_FNAQ01000017.1"/>
</dbReference>
<keyword evidence="3" id="KW-1185">Reference proteome</keyword>
<dbReference type="GO" id="GO:0006508">
    <property type="term" value="P:proteolysis"/>
    <property type="evidence" value="ECO:0007669"/>
    <property type="project" value="UniProtKB-KW"/>
</dbReference>
<dbReference type="EMBL" id="FNAQ01000017">
    <property type="protein sequence ID" value="SDE57966.1"/>
    <property type="molecule type" value="Genomic_DNA"/>
</dbReference>
<dbReference type="Proteomes" id="UP000243205">
    <property type="component" value="Unassembled WGS sequence"/>
</dbReference>
<name>A0A1G7E3C9_9BACT</name>